<dbReference type="SUPFAM" id="SSF55186">
    <property type="entry name" value="ThrRS/AlaRS common domain"/>
    <property type="match status" value="1"/>
</dbReference>
<dbReference type="NCBIfam" id="TIGR00418">
    <property type="entry name" value="thrS"/>
    <property type="match status" value="1"/>
</dbReference>
<keyword evidence="6 13" id="KW-0547">Nucleotide-binding</keyword>
<dbReference type="FunFam" id="3.40.50.800:FF:000001">
    <property type="entry name" value="Threonine--tRNA ligase"/>
    <property type="match status" value="1"/>
</dbReference>
<comment type="catalytic activity">
    <reaction evidence="12 13">
        <text>tRNA(Thr) + L-threonine + ATP = L-threonyl-tRNA(Thr) + AMP + diphosphate + H(+)</text>
        <dbReference type="Rhea" id="RHEA:24624"/>
        <dbReference type="Rhea" id="RHEA-COMP:9670"/>
        <dbReference type="Rhea" id="RHEA-COMP:9704"/>
        <dbReference type="ChEBI" id="CHEBI:15378"/>
        <dbReference type="ChEBI" id="CHEBI:30616"/>
        <dbReference type="ChEBI" id="CHEBI:33019"/>
        <dbReference type="ChEBI" id="CHEBI:57926"/>
        <dbReference type="ChEBI" id="CHEBI:78442"/>
        <dbReference type="ChEBI" id="CHEBI:78534"/>
        <dbReference type="ChEBI" id="CHEBI:456215"/>
        <dbReference type="EC" id="6.1.1.3"/>
    </reaction>
</comment>
<dbReference type="SUPFAM" id="SSF52954">
    <property type="entry name" value="Class II aaRS ABD-related"/>
    <property type="match status" value="1"/>
</dbReference>
<dbReference type="InterPro" id="IPR033728">
    <property type="entry name" value="ThrRS_core"/>
</dbReference>
<feature type="binding site" evidence="13">
    <location>
        <position position="500"/>
    </location>
    <ligand>
        <name>Zn(2+)</name>
        <dbReference type="ChEBI" id="CHEBI:29105"/>
        <note>catalytic</note>
    </ligand>
</feature>
<dbReference type="PANTHER" id="PTHR11451:SF44">
    <property type="entry name" value="THREONINE--TRNA LIGASE, CHLOROPLASTIC_MITOCHONDRIAL 2"/>
    <property type="match status" value="1"/>
</dbReference>
<keyword evidence="4 13" id="KW-0436">Ligase</keyword>
<evidence type="ECO:0000256" key="9">
    <source>
        <dbReference type="ARBA" id="ARBA00022884"/>
    </source>
</evidence>
<dbReference type="GO" id="GO:0005737">
    <property type="term" value="C:cytoplasm"/>
    <property type="evidence" value="ECO:0007669"/>
    <property type="project" value="UniProtKB-SubCell"/>
</dbReference>
<keyword evidence="3 13" id="KW-0820">tRNA-binding</keyword>
<reference evidence="15 16" key="1">
    <citation type="journal article" date="2016" name="Nat. Commun.">
        <title>Thousands of microbial genomes shed light on interconnected biogeochemical processes in an aquifer system.</title>
        <authorList>
            <person name="Anantharaman K."/>
            <person name="Brown C.T."/>
            <person name="Hug L.A."/>
            <person name="Sharon I."/>
            <person name="Castelle C.J."/>
            <person name="Probst A.J."/>
            <person name="Thomas B.C."/>
            <person name="Singh A."/>
            <person name="Wilkins M.J."/>
            <person name="Karaoz U."/>
            <person name="Brodie E.L."/>
            <person name="Williams K.H."/>
            <person name="Hubbard S.S."/>
            <person name="Banfield J.F."/>
        </authorList>
    </citation>
    <scope>NUCLEOTIDE SEQUENCE [LARGE SCALE GENOMIC DNA]</scope>
</reference>
<dbReference type="AlphaFoldDB" id="A0A1F7Z5T9"/>
<evidence type="ECO:0000256" key="11">
    <source>
        <dbReference type="ARBA" id="ARBA00023146"/>
    </source>
</evidence>
<dbReference type="Proteomes" id="UP000177169">
    <property type="component" value="Unassembled WGS sequence"/>
</dbReference>
<comment type="subunit">
    <text evidence="13">Homodimer.</text>
</comment>
<dbReference type="InterPro" id="IPR045864">
    <property type="entry name" value="aa-tRNA-synth_II/BPL/LPL"/>
</dbReference>
<dbReference type="EC" id="6.1.1.3" evidence="13"/>
<evidence type="ECO:0000256" key="8">
    <source>
        <dbReference type="ARBA" id="ARBA00022840"/>
    </source>
</evidence>
<dbReference type="GO" id="GO:0006435">
    <property type="term" value="P:threonyl-tRNA aminoacylation"/>
    <property type="evidence" value="ECO:0007669"/>
    <property type="project" value="UniProtKB-UniRule"/>
</dbReference>
<keyword evidence="2 13" id="KW-0963">Cytoplasm</keyword>
<keyword evidence="10 13" id="KW-0648">Protein biosynthesis</keyword>
<protein>
    <recommendedName>
        <fullName evidence="13">Threonine--tRNA ligase</fullName>
        <ecNumber evidence="13">6.1.1.3</ecNumber>
    </recommendedName>
    <alternativeName>
        <fullName evidence="13">Threonyl-tRNA synthetase</fullName>
        <shortName evidence="13">ThrRS</shortName>
    </alternativeName>
</protein>
<evidence type="ECO:0000256" key="4">
    <source>
        <dbReference type="ARBA" id="ARBA00022598"/>
    </source>
</evidence>
<feature type="binding site" evidence="13">
    <location>
        <position position="285"/>
    </location>
    <ligand>
        <name>Zn(2+)</name>
        <dbReference type="ChEBI" id="CHEBI:29105"/>
        <note>catalytic</note>
    </ligand>
</feature>
<keyword evidence="8 13" id="KW-0067">ATP-binding</keyword>
<dbReference type="Pfam" id="PF03129">
    <property type="entry name" value="HGTP_anticodon"/>
    <property type="match status" value="1"/>
</dbReference>
<keyword evidence="7 13" id="KW-0862">Zinc</keyword>
<comment type="caution">
    <text evidence="13">Lacks conserved residue(s) required for the propagation of feature annotation.</text>
</comment>
<dbReference type="Gene3D" id="3.30.930.10">
    <property type="entry name" value="Bira Bifunctional Protein, Domain 2"/>
    <property type="match status" value="1"/>
</dbReference>
<comment type="similarity">
    <text evidence="1 13">Belongs to the class-II aminoacyl-tRNA synthetase family.</text>
</comment>
<organism evidence="15 16">
    <name type="scientific">Candidatus Woesebacteria bacterium RIFCSPHIGHO2_02_FULL_39_13</name>
    <dbReference type="NCBI Taxonomy" id="1802505"/>
    <lineage>
        <taxon>Bacteria</taxon>
        <taxon>Candidatus Woeseibacteriota</taxon>
    </lineage>
</organism>
<evidence type="ECO:0000256" key="10">
    <source>
        <dbReference type="ARBA" id="ARBA00022917"/>
    </source>
</evidence>
<dbReference type="FunFam" id="3.30.930.10:FF:000002">
    <property type="entry name" value="Threonine--tRNA ligase"/>
    <property type="match status" value="1"/>
</dbReference>
<evidence type="ECO:0000256" key="3">
    <source>
        <dbReference type="ARBA" id="ARBA00022555"/>
    </source>
</evidence>
<dbReference type="GO" id="GO:0000049">
    <property type="term" value="F:tRNA binding"/>
    <property type="evidence" value="ECO:0007669"/>
    <property type="project" value="UniProtKB-KW"/>
</dbReference>
<dbReference type="Gene3D" id="3.30.980.10">
    <property type="entry name" value="Threonyl-trna Synthetase, Chain A, domain 2"/>
    <property type="match status" value="1"/>
</dbReference>
<dbReference type="GO" id="GO:0005524">
    <property type="term" value="F:ATP binding"/>
    <property type="evidence" value="ECO:0007669"/>
    <property type="project" value="UniProtKB-UniRule"/>
</dbReference>
<accession>A0A1F7Z5T9</accession>
<dbReference type="CDD" id="cd00860">
    <property type="entry name" value="ThrRS_anticodon"/>
    <property type="match status" value="1"/>
</dbReference>
<gene>
    <name evidence="13" type="primary">thrS</name>
    <name evidence="15" type="ORF">A3D01_00770</name>
</gene>
<dbReference type="EMBL" id="MGGR01000007">
    <property type="protein sequence ID" value="OGM34288.1"/>
    <property type="molecule type" value="Genomic_DNA"/>
</dbReference>
<evidence type="ECO:0000256" key="6">
    <source>
        <dbReference type="ARBA" id="ARBA00022741"/>
    </source>
</evidence>
<sequence>MSVKVDDTLDKLRHSTSHLLAAAILDLYPRAKPTLGPPIEDGFYYDFDNLKISDSDLPKIEERMHDIVKSWTKFEKNLVTSEEARKFFKGNEYKVELINEHAQAGEEITLYKSGNFIDLCRGGHITNPSKELKHFKLLSVAGAYWRGSEKNKMLTRIYGTVFSTKDGLEKHLNNLKEAEKRDHRLLGRELDYFSISPLTGPGLILWHPKLATIRNIVEEYWKGLHYKHGYQLVYTPHIASMDMFVISRHYNKYINSMFPAMLHQYIEGESKPDYQVDEQLKPMNCPNHIQIYESHPKSYRELPIRMGELGTVYRYERAGTLHGMSRVRGFTQDDSHIFCRPDQVIDEVREVIKLTKKMYEVFGFTDYQAYISTRPEKYLGSLKMWGIAEDSLKKALELEGVKNYKIDQGAGVFYGPKIDSKVKDSLGREWQLGTIQFDFNMPDAAETTETEIDEFWAMKTFHDKFKTREALSKYLKKLGRGFNVQYIDQKGQKKQAVMIHRTILGSMERFFGVLIEHYNGAFPTWLTPVQTKVLPIAERHLGYANEVVKILKNEEIRAELDDRNETLQAKIRDAQLEKVPYMLIVGDKEKKAGTVAVRLRSEKDLGQLSLEKFISDVKEKIESKSLDL</sequence>
<keyword evidence="11 13" id="KW-0030">Aminoacyl-tRNA synthetase</keyword>
<dbReference type="Gene3D" id="3.30.54.20">
    <property type="match status" value="1"/>
</dbReference>
<dbReference type="STRING" id="1802505.A3D01_00770"/>
<feature type="binding site" evidence="13">
    <location>
        <position position="336"/>
    </location>
    <ligand>
        <name>Zn(2+)</name>
        <dbReference type="ChEBI" id="CHEBI:29105"/>
        <note>catalytic</note>
    </ligand>
</feature>
<dbReference type="GO" id="GO:0046872">
    <property type="term" value="F:metal ion binding"/>
    <property type="evidence" value="ECO:0007669"/>
    <property type="project" value="UniProtKB-KW"/>
</dbReference>
<dbReference type="InterPro" id="IPR012947">
    <property type="entry name" value="tRNA_SAD"/>
</dbReference>
<dbReference type="CDD" id="cd00771">
    <property type="entry name" value="ThrRS_core"/>
    <property type="match status" value="1"/>
</dbReference>
<name>A0A1F7Z5T9_9BACT</name>
<keyword evidence="5 13" id="KW-0479">Metal-binding</keyword>
<dbReference type="PRINTS" id="PR01047">
    <property type="entry name" value="TRNASYNTHTHR"/>
</dbReference>
<dbReference type="InterPro" id="IPR002320">
    <property type="entry name" value="Thr-tRNA-ligase_IIa"/>
</dbReference>
<dbReference type="InterPro" id="IPR006195">
    <property type="entry name" value="aa-tRNA-synth_II"/>
</dbReference>
<evidence type="ECO:0000313" key="15">
    <source>
        <dbReference type="EMBL" id="OGM34288.1"/>
    </source>
</evidence>
<evidence type="ECO:0000256" key="2">
    <source>
        <dbReference type="ARBA" id="ARBA00022490"/>
    </source>
</evidence>
<dbReference type="InterPro" id="IPR047246">
    <property type="entry name" value="ThrRS_anticodon"/>
</dbReference>
<dbReference type="InterPro" id="IPR002314">
    <property type="entry name" value="aa-tRNA-synt_IIb"/>
</dbReference>
<proteinExistence type="inferred from homology"/>
<dbReference type="FunFam" id="3.30.980.10:FF:000005">
    <property type="entry name" value="Threonyl-tRNA synthetase, mitochondrial"/>
    <property type="match status" value="1"/>
</dbReference>
<dbReference type="Gene3D" id="3.40.50.800">
    <property type="entry name" value="Anticodon-binding domain"/>
    <property type="match status" value="1"/>
</dbReference>
<dbReference type="InterPro" id="IPR004154">
    <property type="entry name" value="Anticodon-bd"/>
</dbReference>
<evidence type="ECO:0000256" key="13">
    <source>
        <dbReference type="HAMAP-Rule" id="MF_00184"/>
    </source>
</evidence>
<evidence type="ECO:0000256" key="5">
    <source>
        <dbReference type="ARBA" id="ARBA00022723"/>
    </source>
</evidence>
<dbReference type="GO" id="GO:0004829">
    <property type="term" value="F:threonine-tRNA ligase activity"/>
    <property type="evidence" value="ECO:0007669"/>
    <property type="project" value="UniProtKB-UniRule"/>
</dbReference>
<dbReference type="Pfam" id="PF07973">
    <property type="entry name" value="tRNA_SAD"/>
    <property type="match status" value="1"/>
</dbReference>
<dbReference type="Pfam" id="PF00587">
    <property type="entry name" value="tRNA-synt_2b"/>
    <property type="match status" value="1"/>
</dbReference>
<dbReference type="PANTHER" id="PTHR11451">
    <property type="entry name" value="THREONINE-TRNA LIGASE"/>
    <property type="match status" value="1"/>
</dbReference>
<evidence type="ECO:0000313" key="16">
    <source>
        <dbReference type="Proteomes" id="UP000177169"/>
    </source>
</evidence>
<evidence type="ECO:0000259" key="14">
    <source>
        <dbReference type="PROSITE" id="PS50862"/>
    </source>
</evidence>
<comment type="cofactor">
    <cofactor evidence="13">
        <name>Zn(2+)</name>
        <dbReference type="ChEBI" id="CHEBI:29105"/>
    </cofactor>
    <text evidence="13">Binds 1 zinc ion per subunit.</text>
</comment>
<evidence type="ECO:0000256" key="7">
    <source>
        <dbReference type="ARBA" id="ARBA00022833"/>
    </source>
</evidence>
<feature type="domain" description="Aminoacyl-transfer RNA synthetases class-II family profile" evidence="14">
    <location>
        <begin position="211"/>
        <end position="523"/>
    </location>
</feature>
<dbReference type="SMART" id="SM00863">
    <property type="entry name" value="tRNA_SAD"/>
    <property type="match status" value="1"/>
</dbReference>
<comment type="caution">
    <text evidence="15">The sequence shown here is derived from an EMBL/GenBank/DDBJ whole genome shotgun (WGS) entry which is preliminary data.</text>
</comment>
<dbReference type="InterPro" id="IPR036621">
    <property type="entry name" value="Anticodon-bd_dom_sf"/>
</dbReference>
<evidence type="ECO:0000256" key="12">
    <source>
        <dbReference type="ARBA" id="ARBA00049515"/>
    </source>
</evidence>
<evidence type="ECO:0000256" key="1">
    <source>
        <dbReference type="ARBA" id="ARBA00008226"/>
    </source>
</evidence>
<keyword evidence="9 13" id="KW-0694">RNA-binding</keyword>
<dbReference type="SUPFAM" id="SSF55681">
    <property type="entry name" value="Class II aaRS and biotin synthetases"/>
    <property type="match status" value="1"/>
</dbReference>
<dbReference type="HAMAP" id="MF_00184">
    <property type="entry name" value="Thr_tRNA_synth"/>
    <property type="match status" value="1"/>
</dbReference>
<dbReference type="InterPro" id="IPR018163">
    <property type="entry name" value="Thr/Ala-tRNA-synth_IIc_edit"/>
</dbReference>
<dbReference type="PROSITE" id="PS50862">
    <property type="entry name" value="AA_TRNA_LIGASE_II"/>
    <property type="match status" value="1"/>
</dbReference>
<comment type="subcellular location">
    <subcellularLocation>
        <location evidence="13">Cytoplasm</location>
    </subcellularLocation>
</comment>